<dbReference type="EMBL" id="JADEXQ010000005">
    <property type="protein sequence ID" value="MBE9028614.1"/>
    <property type="molecule type" value="Genomic_DNA"/>
</dbReference>
<keyword evidence="7" id="KW-0653">Protein transport</keyword>
<dbReference type="Pfam" id="PF02472">
    <property type="entry name" value="ExbD"/>
    <property type="match status" value="1"/>
</dbReference>
<dbReference type="GO" id="GO:0005886">
    <property type="term" value="C:plasma membrane"/>
    <property type="evidence" value="ECO:0007669"/>
    <property type="project" value="UniProtKB-SubCell"/>
</dbReference>
<comment type="similarity">
    <text evidence="2 7">Belongs to the ExbD/TolR family.</text>
</comment>
<keyword evidence="3" id="KW-1003">Cell membrane</keyword>
<evidence type="ECO:0000256" key="3">
    <source>
        <dbReference type="ARBA" id="ARBA00022475"/>
    </source>
</evidence>
<comment type="subcellular location">
    <subcellularLocation>
        <location evidence="1">Cell membrane</location>
        <topology evidence="1">Single-pass membrane protein</topology>
    </subcellularLocation>
    <subcellularLocation>
        <location evidence="7">Cell membrane</location>
        <topology evidence="7">Single-pass type II membrane protein</topology>
    </subcellularLocation>
</comment>
<keyword evidence="5 9" id="KW-1133">Transmembrane helix</keyword>
<evidence type="ECO:0000256" key="1">
    <source>
        <dbReference type="ARBA" id="ARBA00004162"/>
    </source>
</evidence>
<evidence type="ECO:0000313" key="10">
    <source>
        <dbReference type="EMBL" id="MBE9028614.1"/>
    </source>
</evidence>
<keyword evidence="11" id="KW-1185">Reference proteome</keyword>
<evidence type="ECO:0000256" key="4">
    <source>
        <dbReference type="ARBA" id="ARBA00022692"/>
    </source>
</evidence>
<evidence type="ECO:0000313" key="11">
    <source>
        <dbReference type="Proteomes" id="UP000625316"/>
    </source>
</evidence>
<sequence>MKINLDTVADDAQIQIIPMIDVIFCILTFFILAALQLTRQQGINVDIPKAKSGVVQMRQMLVVSIDASGQTFIDQNMVDRAQLFTLLKQYREKNADGLLVLNASQNAFYNDVIQVLDVLRSVGGDKVALATIPAPSINPGTNQNGAGPLGLPSNSPGLFPSGNAGSGLQKLPSTTDPLLPGITNPLVTPMPFPPGTVLPSNPSQPETGSAPSNSNVEPSPSSNSAAPDTTVTPAP</sequence>
<dbReference type="InterPro" id="IPR003400">
    <property type="entry name" value="ExbD"/>
</dbReference>
<evidence type="ECO:0000256" key="8">
    <source>
        <dbReference type="SAM" id="MobiDB-lite"/>
    </source>
</evidence>
<feature type="region of interest" description="Disordered" evidence="8">
    <location>
        <begin position="132"/>
        <end position="235"/>
    </location>
</feature>
<dbReference type="GO" id="GO:0022857">
    <property type="term" value="F:transmembrane transporter activity"/>
    <property type="evidence" value="ECO:0007669"/>
    <property type="project" value="InterPro"/>
</dbReference>
<feature type="compositionally biased region" description="Polar residues" evidence="8">
    <location>
        <begin position="198"/>
        <end position="207"/>
    </location>
</feature>
<feature type="transmembrane region" description="Helical" evidence="9">
    <location>
        <begin position="12"/>
        <end position="35"/>
    </location>
</feature>
<dbReference type="GO" id="GO:0015031">
    <property type="term" value="P:protein transport"/>
    <property type="evidence" value="ECO:0007669"/>
    <property type="project" value="UniProtKB-KW"/>
</dbReference>
<dbReference type="RefSeq" id="WP_264323439.1">
    <property type="nucleotide sequence ID" value="NZ_JADEXQ010000005.1"/>
</dbReference>
<organism evidence="10 11">
    <name type="scientific">Romeriopsis navalis LEGE 11480</name>
    <dbReference type="NCBI Taxonomy" id="2777977"/>
    <lineage>
        <taxon>Bacteria</taxon>
        <taxon>Bacillati</taxon>
        <taxon>Cyanobacteriota</taxon>
        <taxon>Cyanophyceae</taxon>
        <taxon>Leptolyngbyales</taxon>
        <taxon>Leptolyngbyaceae</taxon>
        <taxon>Romeriopsis</taxon>
        <taxon>Romeriopsis navalis</taxon>
    </lineage>
</organism>
<dbReference type="Proteomes" id="UP000625316">
    <property type="component" value="Unassembled WGS sequence"/>
</dbReference>
<comment type="caution">
    <text evidence="10">The sequence shown here is derived from an EMBL/GenBank/DDBJ whole genome shotgun (WGS) entry which is preliminary data.</text>
</comment>
<evidence type="ECO:0000256" key="5">
    <source>
        <dbReference type="ARBA" id="ARBA00022989"/>
    </source>
</evidence>
<dbReference type="Gene3D" id="3.30.420.270">
    <property type="match status" value="1"/>
</dbReference>
<protein>
    <submittedName>
        <fullName evidence="10">Biopolymer transporter ExbD</fullName>
    </submittedName>
</protein>
<evidence type="ECO:0000256" key="7">
    <source>
        <dbReference type="RuleBase" id="RU003879"/>
    </source>
</evidence>
<proteinExistence type="inferred from homology"/>
<evidence type="ECO:0000256" key="9">
    <source>
        <dbReference type="SAM" id="Phobius"/>
    </source>
</evidence>
<reference evidence="10" key="1">
    <citation type="submission" date="2020-10" db="EMBL/GenBank/DDBJ databases">
        <authorList>
            <person name="Castelo-Branco R."/>
            <person name="Eusebio N."/>
            <person name="Adriana R."/>
            <person name="Vieira A."/>
            <person name="Brugerolle De Fraissinette N."/>
            <person name="Rezende De Castro R."/>
            <person name="Schneider M.P."/>
            <person name="Vasconcelos V."/>
            <person name="Leao P.N."/>
        </authorList>
    </citation>
    <scope>NUCLEOTIDE SEQUENCE</scope>
    <source>
        <strain evidence="10">LEGE 11480</strain>
    </source>
</reference>
<dbReference type="AlphaFoldDB" id="A0A928VMK0"/>
<dbReference type="PANTHER" id="PTHR30558">
    <property type="entry name" value="EXBD MEMBRANE COMPONENT OF PMF-DRIVEN MACROMOLECULE IMPORT SYSTEM"/>
    <property type="match status" value="1"/>
</dbReference>
<gene>
    <name evidence="10" type="ORF">IQ266_02435</name>
</gene>
<feature type="compositionally biased region" description="Low complexity" evidence="8">
    <location>
        <begin position="209"/>
        <end position="227"/>
    </location>
</feature>
<evidence type="ECO:0000256" key="6">
    <source>
        <dbReference type="ARBA" id="ARBA00023136"/>
    </source>
</evidence>
<dbReference type="PANTHER" id="PTHR30558:SF3">
    <property type="entry name" value="BIOPOLYMER TRANSPORT PROTEIN EXBD-RELATED"/>
    <property type="match status" value="1"/>
</dbReference>
<keyword evidence="7" id="KW-0813">Transport</keyword>
<evidence type="ECO:0000256" key="2">
    <source>
        <dbReference type="ARBA" id="ARBA00005811"/>
    </source>
</evidence>
<name>A0A928VMK0_9CYAN</name>
<accession>A0A928VMK0</accession>
<keyword evidence="6 9" id="KW-0472">Membrane</keyword>
<keyword evidence="4 7" id="KW-0812">Transmembrane</keyword>